<evidence type="ECO:0008006" key="3">
    <source>
        <dbReference type="Google" id="ProtNLM"/>
    </source>
</evidence>
<dbReference type="PROSITE" id="PS51257">
    <property type="entry name" value="PROKAR_LIPOPROTEIN"/>
    <property type="match status" value="1"/>
</dbReference>
<comment type="caution">
    <text evidence="1">The sequence shown here is derived from an EMBL/GenBank/DDBJ whole genome shotgun (WGS) entry which is preliminary data.</text>
</comment>
<organism evidence="1 2">
    <name type="scientific">Venenivibrio stagnispumantis</name>
    <dbReference type="NCBI Taxonomy" id="407998"/>
    <lineage>
        <taxon>Bacteria</taxon>
        <taxon>Pseudomonadati</taxon>
        <taxon>Aquificota</taxon>
        <taxon>Aquificia</taxon>
        <taxon>Aquificales</taxon>
        <taxon>Hydrogenothermaceae</taxon>
        <taxon>Venenivibrio</taxon>
    </lineage>
</organism>
<evidence type="ECO:0000313" key="2">
    <source>
        <dbReference type="Proteomes" id="UP001157947"/>
    </source>
</evidence>
<accession>A0AA46ADX7</accession>
<name>A0AA46ADX7_9AQUI</name>
<evidence type="ECO:0000313" key="1">
    <source>
        <dbReference type="EMBL" id="SMP09024.1"/>
    </source>
</evidence>
<reference evidence="1" key="1">
    <citation type="submission" date="2017-05" db="EMBL/GenBank/DDBJ databases">
        <authorList>
            <person name="Varghese N."/>
            <person name="Submissions S."/>
        </authorList>
    </citation>
    <scope>NUCLEOTIDE SEQUENCE</scope>
    <source>
        <strain evidence="1">DSM 18763</strain>
    </source>
</reference>
<keyword evidence="2" id="KW-1185">Reference proteome</keyword>
<protein>
    <recommendedName>
        <fullName evidence="3">Lipoprotein</fullName>
    </recommendedName>
</protein>
<sequence>MKLFLIILIFIISSCTGYKTANLNEKHIYCIKEVNINIPEPTLKDTATKYISDAVIESNNILECSEKTDRYINININSLNIYSVGYSPSQRANIYNAYISLSFILTDKSGNNILNKEIKEITEYTGTGLLSERERRYAIEEIFKLIKIRVISLLRM</sequence>
<gene>
    <name evidence="1" type="ORF">SAMN06264868_10664</name>
</gene>
<proteinExistence type="predicted"/>
<dbReference type="AlphaFoldDB" id="A0AA46ADX7"/>
<dbReference type="Proteomes" id="UP001157947">
    <property type="component" value="Unassembled WGS sequence"/>
</dbReference>
<dbReference type="EMBL" id="FXTX01000006">
    <property type="protein sequence ID" value="SMP09024.1"/>
    <property type="molecule type" value="Genomic_DNA"/>
</dbReference>
<dbReference type="RefSeq" id="WP_265134097.1">
    <property type="nucleotide sequence ID" value="NZ_FXTX01000006.1"/>
</dbReference>